<dbReference type="Pfam" id="PF00753">
    <property type="entry name" value="Lactamase_B"/>
    <property type="match status" value="1"/>
</dbReference>
<dbReference type="NCBIfam" id="TIGR00361">
    <property type="entry name" value="ComEC_Rec2"/>
    <property type="match status" value="1"/>
</dbReference>
<feature type="transmembrane region" description="Helical" evidence="6">
    <location>
        <begin position="380"/>
        <end position="400"/>
    </location>
</feature>
<dbReference type="Pfam" id="PF03772">
    <property type="entry name" value="Competence"/>
    <property type="match status" value="1"/>
</dbReference>
<dbReference type="EMBL" id="CP162551">
    <property type="protein sequence ID" value="XDI37526.1"/>
    <property type="molecule type" value="Genomic_DNA"/>
</dbReference>
<dbReference type="AlphaFoldDB" id="A0AB39BUE3"/>
<keyword evidence="4 6" id="KW-1133">Transmembrane helix</keyword>
<accession>A0AB39BUE3</accession>
<evidence type="ECO:0000256" key="1">
    <source>
        <dbReference type="ARBA" id="ARBA00004651"/>
    </source>
</evidence>
<dbReference type="Gene3D" id="3.60.15.10">
    <property type="entry name" value="Ribonuclease Z/Hydroxyacylglutathione hydrolase-like"/>
    <property type="match status" value="1"/>
</dbReference>
<feature type="domain" description="Metallo-beta-lactamase" evidence="7">
    <location>
        <begin position="511"/>
        <end position="722"/>
    </location>
</feature>
<feature type="transmembrane region" description="Helical" evidence="6">
    <location>
        <begin position="273"/>
        <end position="297"/>
    </location>
</feature>
<dbReference type="InterPro" id="IPR025405">
    <property type="entry name" value="DUF4131"/>
</dbReference>
<dbReference type="InterPro" id="IPR052159">
    <property type="entry name" value="Competence_DNA_uptake"/>
</dbReference>
<feature type="transmembrane region" description="Helical" evidence="6">
    <location>
        <begin position="477"/>
        <end position="495"/>
    </location>
</feature>
<keyword evidence="3 6" id="KW-0812">Transmembrane</keyword>
<evidence type="ECO:0000313" key="8">
    <source>
        <dbReference type="EMBL" id="XDI37526.1"/>
    </source>
</evidence>
<dbReference type="CDD" id="cd07731">
    <property type="entry name" value="ComA-like_MBL-fold"/>
    <property type="match status" value="1"/>
</dbReference>
<feature type="transmembrane region" description="Helical" evidence="6">
    <location>
        <begin position="354"/>
        <end position="374"/>
    </location>
</feature>
<dbReference type="InterPro" id="IPR004477">
    <property type="entry name" value="ComEC_N"/>
</dbReference>
<organism evidence="8">
    <name type="scientific">Alkalihalophilus sp. As8PL</name>
    <dbReference type="NCBI Taxonomy" id="3237103"/>
    <lineage>
        <taxon>Bacteria</taxon>
        <taxon>Bacillati</taxon>
        <taxon>Bacillota</taxon>
        <taxon>Bacilli</taxon>
        <taxon>Bacillales</taxon>
        <taxon>Bacillaceae</taxon>
        <taxon>Alkalihalophilus</taxon>
    </lineage>
</organism>
<feature type="transmembrane region" description="Helical" evidence="6">
    <location>
        <begin position="412"/>
        <end position="432"/>
    </location>
</feature>
<evidence type="ECO:0000256" key="3">
    <source>
        <dbReference type="ARBA" id="ARBA00022692"/>
    </source>
</evidence>
<gene>
    <name evidence="8" type="ORF">AB3N04_04210</name>
</gene>
<dbReference type="InterPro" id="IPR036866">
    <property type="entry name" value="RibonucZ/Hydroxyglut_hydro"/>
</dbReference>
<dbReference type="InterPro" id="IPR035681">
    <property type="entry name" value="ComA-like_MBL"/>
</dbReference>
<proteinExistence type="predicted"/>
<evidence type="ECO:0000256" key="4">
    <source>
        <dbReference type="ARBA" id="ARBA00022989"/>
    </source>
</evidence>
<evidence type="ECO:0000256" key="2">
    <source>
        <dbReference type="ARBA" id="ARBA00022475"/>
    </source>
</evidence>
<reference evidence="8" key="1">
    <citation type="submission" date="2024-07" db="EMBL/GenBank/DDBJ databases">
        <title>Identification and characteristics of an arsenic-resistant bacterial isolate, which belongs to a novel species.</title>
        <authorList>
            <person name="Juszczyk A."/>
            <person name="Kowalczyk A."/>
            <person name="Was K."/>
            <person name="Kosowicz W."/>
            <person name="Budzyn A."/>
            <person name="Latowski D."/>
        </authorList>
    </citation>
    <scope>NUCLEOTIDE SEQUENCE</scope>
    <source>
        <strain evidence="8">As8PL</strain>
    </source>
</reference>
<dbReference type="NCBIfam" id="TIGR00360">
    <property type="entry name" value="ComEC_N-term"/>
    <property type="match status" value="1"/>
</dbReference>
<dbReference type="Pfam" id="PF13567">
    <property type="entry name" value="DUF4131"/>
    <property type="match status" value="1"/>
</dbReference>
<dbReference type="PANTHER" id="PTHR30619">
    <property type="entry name" value="DNA INTERNALIZATION/COMPETENCE PROTEIN COMEC/REC2"/>
    <property type="match status" value="1"/>
</dbReference>
<protein>
    <submittedName>
        <fullName evidence="8">DNA internalization-related competence protein ComEC/Rec2</fullName>
    </submittedName>
</protein>
<comment type="subcellular location">
    <subcellularLocation>
        <location evidence="1">Cell membrane</location>
        <topology evidence="1">Multi-pass membrane protein</topology>
    </subcellularLocation>
</comment>
<evidence type="ECO:0000259" key="7">
    <source>
        <dbReference type="SMART" id="SM00849"/>
    </source>
</evidence>
<evidence type="ECO:0000256" key="6">
    <source>
        <dbReference type="SAM" id="Phobius"/>
    </source>
</evidence>
<dbReference type="GO" id="GO:0005886">
    <property type="term" value="C:plasma membrane"/>
    <property type="evidence" value="ECO:0007669"/>
    <property type="project" value="UniProtKB-SubCell"/>
</dbReference>
<keyword evidence="5 6" id="KW-0472">Membrane</keyword>
<dbReference type="SMART" id="SM00849">
    <property type="entry name" value="Lactamase_B"/>
    <property type="match status" value="1"/>
</dbReference>
<feature type="transmembrane region" description="Helical" evidence="6">
    <location>
        <begin position="6"/>
        <end position="39"/>
    </location>
</feature>
<keyword evidence="2" id="KW-1003">Cell membrane</keyword>
<feature type="transmembrane region" description="Helical" evidence="6">
    <location>
        <begin position="304"/>
        <end position="320"/>
    </location>
</feature>
<name>A0AB39BUE3_9BACI</name>
<feature type="transmembrane region" description="Helical" evidence="6">
    <location>
        <begin position="230"/>
        <end position="253"/>
    </location>
</feature>
<dbReference type="InterPro" id="IPR001279">
    <property type="entry name" value="Metallo-B-lactamas"/>
</dbReference>
<dbReference type="PANTHER" id="PTHR30619:SF1">
    <property type="entry name" value="RECOMBINATION PROTEIN 2"/>
    <property type="match status" value="1"/>
</dbReference>
<dbReference type="SUPFAM" id="SSF56281">
    <property type="entry name" value="Metallo-hydrolase/oxidoreductase"/>
    <property type="match status" value="1"/>
</dbReference>
<feature type="transmembrane region" description="Helical" evidence="6">
    <location>
        <begin position="452"/>
        <end position="470"/>
    </location>
</feature>
<dbReference type="RefSeq" id="WP_368504864.1">
    <property type="nucleotide sequence ID" value="NZ_CP162551.1"/>
</dbReference>
<dbReference type="GO" id="GO:0030420">
    <property type="term" value="P:establishment of competence for transformation"/>
    <property type="evidence" value="ECO:0007669"/>
    <property type="project" value="InterPro"/>
</dbReference>
<feature type="transmembrane region" description="Helical" evidence="6">
    <location>
        <begin position="46"/>
        <end position="65"/>
    </location>
</feature>
<evidence type="ECO:0000256" key="5">
    <source>
        <dbReference type="ARBA" id="ARBA00023136"/>
    </source>
</evidence>
<sequence>MLYSVIVVMSAMLGLVFILRGPSFFYYVAIILLLIYLLVHAKHFRVNGMIAVLVFSLYAGFAWIAESSNTTHFKAGEQQIEGHIHSLVKIDGDAIAMKVKSVHGEMLQLHGFIESEQQQAQLKQLLPGDRCIFPATLSPPSSPTNFYQFNYKQYLYQQQIHWVLTPELQKLNCVRSEKSLFYRLQTFRAHQIKRIEELVHPDASGILIALVFGERMYVDQDVLEAYQRLGIIHLLAVSGLHVGLIIAALYGFFIRIGLTRERTLESLCLFLPLYIIIAGGAPSVIRASLMTLIVMVFLRFKWNIPPLFAIAIVFLVYLALNPYALFQLGFQLSFLVSFSLLVSAEVINKRYSSWLSKLVAVTILAQLVSLPLLLNHFYQFSLLTLIVNILYIPFISFIVLPLSFLGVLMQNVIPIELNLPIQLVTVLIPPVHHGLVQLDAIEFFNLIIGKPHSIPFILYFLVTLIGLLVWESGKERWWIVPLVGFAMVAGVQWTVPTWTKEAVVTMLDVGQGDSFVIELPRRGEVYVIDTGGTIRFNQGEEWRLRQSNYDVGREVVLSYLKAKGIRRIDKLILTHGHMDHIGGAMALVGEVAIDQLLYSAGEVEGEFEKLLLRELQYKGTEIIFVKKGNRWASYGSQFAVLSPQGHEQGLNDRSIVLYADIEGVSFLFTGDLEEEGERRLLNTYPDLSVDVLKIAHHGSRTSTTDNFLLQLQPSFGLISAGRNNRFNHPHIEVTERLDEQHVKIIRTDKHGAIQLYIKNGSMKMHTTEYKKAE</sequence>
<dbReference type="InterPro" id="IPR004797">
    <property type="entry name" value="Competence_ComEC/Rec2"/>
</dbReference>